<gene>
    <name evidence="1" type="ORF">LCPAC304_05330</name>
</gene>
<name>A0A481Z9A0_9VIRU</name>
<proteinExistence type="predicted"/>
<dbReference type="EMBL" id="MK500568">
    <property type="protein sequence ID" value="QBK92186.1"/>
    <property type="molecule type" value="Genomic_DNA"/>
</dbReference>
<dbReference type="SUPFAM" id="SSF49265">
    <property type="entry name" value="Fibronectin type III"/>
    <property type="match status" value="1"/>
</dbReference>
<accession>A0A481Z9A0</accession>
<reference evidence="1" key="1">
    <citation type="journal article" date="2019" name="MBio">
        <title>Virus Genomes from Deep Sea Sediments Expand the Ocean Megavirome and Support Independent Origins of Viral Gigantism.</title>
        <authorList>
            <person name="Backstrom D."/>
            <person name="Yutin N."/>
            <person name="Jorgensen S.L."/>
            <person name="Dharamshi J."/>
            <person name="Homa F."/>
            <person name="Zaremba-Niedwiedzka K."/>
            <person name="Spang A."/>
            <person name="Wolf Y.I."/>
            <person name="Koonin E.V."/>
            <person name="Ettema T.J."/>
        </authorList>
    </citation>
    <scope>NUCLEOTIDE SEQUENCE</scope>
</reference>
<protein>
    <submittedName>
        <fullName evidence="1">Uncharacterized protein</fullName>
    </submittedName>
</protein>
<dbReference type="InterPro" id="IPR036116">
    <property type="entry name" value="FN3_sf"/>
</dbReference>
<organism evidence="1">
    <name type="scientific">Pithovirus LCPAC304</name>
    <dbReference type="NCBI Taxonomy" id="2506594"/>
    <lineage>
        <taxon>Viruses</taxon>
        <taxon>Pithoviruses</taxon>
    </lineage>
</organism>
<sequence>MKLLLLLALCFVVGVCASESLGTTFKDCIYPTNVTGSSATVHFVWDNVTDHSNLQWELSVKTENNTVRSTPLASQPLTLYLTDLEEWTTYIVKVKANRVFTINNTTYAYTEHVQCTSNFTTIPRDLRIDTLFQWDGVSKTAVFATVQIFDPQKYKIRFEYGPVDSFEFPTNWGFQDVLGVGVASTKFSYGWEIKRLRFVIKSKPSYPFTEIYTSPAIVAYL</sequence>
<evidence type="ECO:0000313" key="1">
    <source>
        <dbReference type="EMBL" id="QBK92186.1"/>
    </source>
</evidence>